<sequence>MKSKYIKYTAVTLLLGLGLSSCSSFLDKPVEDSYNTENYYTSDAACISGVNYLYNSPWYDFQRGFIKVGEVLSGNMYWGNSPYLNFSVNGTDQDLVNMSYSLWSEIGHANTVYESIKGATASEATKNQCLGECLAWKAMAYFFLVRSFGDVPIIHNNSENLAAGDYNTLSKVQKADVYEYIIMTLEKAMELLPKEKSTTGRIDYYCAEGLLAKVYLTRAGVSGSLNSSDLAKAAEYSKDVIENSGRALLTNYSDIFRGSNNNSDESLFAWKWTVGSHWTCQNTLQSDLAPEGFDENGDCWGGWGGPSLDLIEAFGVSPKDDPAKRIDKDSRRKATVMLAGDIYDYFWRDHDLGNNKKGFDYLRFWYDKTYNAAATGECQAPCGGTNVKHLYGDNADHIAETGLTPGRMAYAFSTHILRLADVYLVNAEAHTLLDGGSTTNADALYAFNQVHQRAVPSDVEKSSLTFDEVWKERRLELAGEGDRWYDFVRRSYYDVNSCIKEITAQKRNSLWGCNIVYKRYYESGKTNWSYSEEDGEFQYDEATAAPNVTAASFSLPFPTEDVALNPNLATSAASIHVDVRNTYSY</sequence>
<dbReference type="AlphaFoldDB" id="A0AA37ME28"/>
<dbReference type="PROSITE" id="PS51257">
    <property type="entry name" value="PROKAR_LIPOPROTEIN"/>
    <property type="match status" value="1"/>
</dbReference>
<evidence type="ECO:0000256" key="1">
    <source>
        <dbReference type="ARBA" id="ARBA00004442"/>
    </source>
</evidence>
<accession>A0AA37ME28</accession>
<dbReference type="Pfam" id="PF14322">
    <property type="entry name" value="SusD-like_3"/>
    <property type="match status" value="1"/>
</dbReference>
<evidence type="ECO:0000256" key="2">
    <source>
        <dbReference type="ARBA" id="ARBA00006275"/>
    </source>
</evidence>
<dbReference type="InterPro" id="IPR011990">
    <property type="entry name" value="TPR-like_helical_dom_sf"/>
</dbReference>
<dbReference type="InterPro" id="IPR012944">
    <property type="entry name" value="SusD_RagB_dom"/>
</dbReference>
<dbReference type="Proteomes" id="UP000887043">
    <property type="component" value="Unassembled WGS sequence"/>
</dbReference>
<evidence type="ECO:0000259" key="7">
    <source>
        <dbReference type="Pfam" id="PF07980"/>
    </source>
</evidence>
<evidence type="ECO:0000256" key="4">
    <source>
        <dbReference type="ARBA" id="ARBA00023136"/>
    </source>
</evidence>
<evidence type="ECO:0000313" key="10">
    <source>
        <dbReference type="Proteomes" id="UP000887043"/>
    </source>
</evidence>
<protein>
    <submittedName>
        <fullName evidence="9">Membrane protein</fullName>
    </submittedName>
</protein>
<feature type="domain" description="RagB/SusD" evidence="7">
    <location>
        <begin position="265"/>
        <end position="568"/>
    </location>
</feature>
<comment type="similarity">
    <text evidence="2">Belongs to the SusD family.</text>
</comment>
<dbReference type="SUPFAM" id="SSF48452">
    <property type="entry name" value="TPR-like"/>
    <property type="match status" value="1"/>
</dbReference>
<proteinExistence type="inferred from homology"/>
<keyword evidence="5" id="KW-0998">Cell outer membrane</keyword>
<dbReference type="Pfam" id="PF07980">
    <property type="entry name" value="SusD_RagB"/>
    <property type="match status" value="1"/>
</dbReference>
<evidence type="ECO:0000259" key="8">
    <source>
        <dbReference type="Pfam" id="PF14322"/>
    </source>
</evidence>
<dbReference type="RefSeq" id="WP_006282910.1">
    <property type="nucleotide sequence ID" value="NZ_BPTR01000001.1"/>
</dbReference>
<feature type="domain" description="SusD-like N-terminal" evidence="8">
    <location>
        <begin position="88"/>
        <end position="216"/>
    </location>
</feature>
<name>A0AA37ME28_SEGBR</name>
<feature type="chain" id="PRO_5041285329" evidence="6">
    <location>
        <begin position="27"/>
        <end position="585"/>
    </location>
</feature>
<dbReference type="GO" id="GO:0009279">
    <property type="term" value="C:cell outer membrane"/>
    <property type="evidence" value="ECO:0007669"/>
    <property type="project" value="UniProtKB-SubCell"/>
</dbReference>
<comment type="caution">
    <text evidence="9">The sequence shown here is derived from an EMBL/GenBank/DDBJ whole genome shotgun (WGS) entry which is preliminary data.</text>
</comment>
<reference evidence="9" key="1">
    <citation type="submission" date="2021-08" db="EMBL/GenBank/DDBJ databases">
        <title>Prevotella lacticifex sp. nov., isolated from rumen of cow.</title>
        <authorList>
            <person name="Shinkai T."/>
            <person name="Ikeyama N."/>
            <person name="Kumagai M."/>
            <person name="Ohmori H."/>
            <person name="Sakamoto M."/>
            <person name="Ohkuma M."/>
            <person name="Mitsumori M."/>
        </authorList>
    </citation>
    <scope>NUCLEOTIDE SEQUENCE</scope>
    <source>
        <strain evidence="9">DSM 11371</strain>
    </source>
</reference>
<keyword evidence="3 6" id="KW-0732">Signal</keyword>
<evidence type="ECO:0000256" key="3">
    <source>
        <dbReference type="ARBA" id="ARBA00022729"/>
    </source>
</evidence>
<dbReference type="EMBL" id="BPTR01000001">
    <property type="protein sequence ID" value="GJG27578.1"/>
    <property type="molecule type" value="Genomic_DNA"/>
</dbReference>
<organism evidence="9 10">
    <name type="scientific">Segatella bryantii</name>
    <name type="common">Prevotella bryantii</name>
    <dbReference type="NCBI Taxonomy" id="77095"/>
    <lineage>
        <taxon>Bacteria</taxon>
        <taxon>Pseudomonadati</taxon>
        <taxon>Bacteroidota</taxon>
        <taxon>Bacteroidia</taxon>
        <taxon>Bacteroidales</taxon>
        <taxon>Prevotellaceae</taxon>
        <taxon>Segatella</taxon>
    </lineage>
</organism>
<comment type="subcellular location">
    <subcellularLocation>
        <location evidence="1">Cell outer membrane</location>
    </subcellularLocation>
</comment>
<gene>
    <name evidence="9" type="ORF">PRRU23_12780</name>
</gene>
<keyword evidence="4" id="KW-0472">Membrane</keyword>
<dbReference type="Gene3D" id="1.25.40.390">
    <property type="match status" value="1"/>
</dbReference>
<dbReference type="InterPro" id="IPR033985">
    <property type="entry name" value="SusD-like_N"/>
</dbReference>
<feature type="signal peptide" evidence="6">
    <location>
        <begin position="1"/>
        <end position="26"/>
    </location>
</feature>
<evidence type="ECO:0000256" key="5">
    <source>
        <dbReference type="ARBA" id="ARBA00023237"/>
    </source>
</evidence>
<evidence type="ECO:0000256" key="6">
    <source>
        <dbReference type="SAM" id="SignalP"/>
    </source>
</evidence>
<evidence type="ECO:0000313" key="9">
    <source>
        <dbReference type="EMBL" id="GJG27578.1"/>
    </source>
</evidence>